<comment type="caution">
    <text evidence="2">The sequence shown here is derived from an EMBL/GenBank/DDBJ whole genome shotgun (WGS) entry which is preliminary data.</text>
</comment>
<dbReference type="OrthoDB" id="9808310at2"/>
<protein>
    <recommendedName>
        <fullName evidence="1">Carboxymuconolactone decarboxylase-like domain-containing protein</fullName>
    </recommendedName>
</protein>
<accession>A0A6I3XEX7</accession>
<dbReference type="GO" id="GO:0051920">
    <property type="term" value="F:peroxiredoxin activity"/>
    <property type="evidence" value="ECO:0007669"/>
    <property type="project" value="InterPro"/>
</dbReference>
<evidence type="ECO:0000259" key="1">
    <source>
        <dbReference type="Pfam" id="PF02627"/>
    </source>
</evidence>
<name>A0A6I3XEX7_9BURK</name>
<dbReference type="EMBL" id="WNWM01000002">
    <property type="protein sequence ID" value="MUI15474.1"/>
    <property type="molecule type" value="Genomic_DNA"/>
</dbReference>
<dbReference type="PANTHER" id="PTHR35446:SF2">
    <property type="entry name" value="CARBOXYMUCONOLACTONE DECARBOXYLASE-LIKE DOMAIN-CONTAINING PROTEIN"/>
    <property type="match status" value="1"/>
</dbReference>
<dbReference type="Proteomes" id="UP000431684">
    <property type="component" value="Unassembled WGS sequence"/>
</dbReference>
<dbReference type="PANTHER" id="PTHR35446">
    <property type="entry name" value="SI:CH211-175M2.5"/>
    <property type="match status" value="1"/>
</dbReference>
<dbReference type="Gene3D" id="1.20.1290.10">
    <property type="entry name" value="AhpD-like"/>
    <property type="match status" value="1"/>
</dbReference>
<gene>
    <name evidence="2" type="ORF">GJV26_23890</name>
</gene>
<sequence>MPFSTLKIPQAFSKESEAVFGEFQRGMGFPMTPNFMKMHGHSLAAAKGTWGLLQGAMLSGNLPRALKEMLVAAISHDRNCMYCEAAHLACCRSLGIDTATLQALVEHVEDLAPEKVRDIILFGVKCARNPQGMTQEDYASLHGHGLNDEDIMELISVIGLAVYLNIVADATGVTPDDMFFQI</sequence>
<reference evidence="2 3" key="1">
    <citation type="submission" date="2019-11" db="EMBL/GenBank/DDBJ databases">
        <title>Draft Genome Sequences of Six Type Strains of the Genus Massilia.</title>
        <authorList>
            <person name="Miess H."/>
            <person name="Frediansyah A."/>
            <person name="Goeker M."/>
            <person name="Gross H."/>
        </authorList>
    </citation>
    <scope>NUCLEOTIDE SEQUENCE [LARGE SCALE GENOMIC DNA]</scope>
    <source>
        <strain evidence="2 3">DSM 17513</strain>
    </source>
</reference>
<dbReference type="Pfam" id="PF02627">
    <property type="entry name" value="CMD"/>
    <property type="match status" value="1"/>
</dbReference>
<dbReference type="SUPFAM" id="SSF69118">
    <property type="entry name" value="AhpD-like"/>
    <property type="match status" value="1"/>
</dbReference>
<feature type="domain" description="Carboxymuconolactone decarboxylase-like" evidence="1">
    <location>
        <begin position="47"/>
        <end position="110"/>
    </location>
</feature>
<proteinExistence type="predicted"/>
<keyword evidence="3" id="KW-1185">Reference proteome</keyword>
<dbReference type="InterPro" id="IPR029032">
    <property type="entry name" value="AhpD-like"/>
</dbReference>
<dbReference type="InterPro" id="IPR003779">
    <property type="entry name" value="CMD-like"/>
</dbReference>
<organism evidence="2 3">
    <name type="scientific">Pseudoduganella dura</name>
    <dbReference type="NCBI Taxonomy" id="321982"/>
    <lineage>
        <taxon>Bacteria</taxon>
        <taxon>Pseudomonadati</taxon>
        <taxon>Pseudomonadota</taxon>
        <taxon>Betaproteobacteria</taxon>
        <taxon>Burkholderiales</taxon>
        <taxon>Oxalobacteraceae</taxon>
        <taxon>Telluria group</taxon>
        <taxon>Pseudoduganella</taxon>
    </lineage>
</organism>
<evidence type="ECO:0000313" key="3">
    <source>
        <dbReference type="Proteomes" id="UP000431684"/>
    </source>
</evidence>
<dbReference type="AlphaFoldDB" id="A0A6I3XEX7"/>
<evidence type="ECO:0000313" key="2">
    <source>
        <dbReference type="EMBL" id="MUI15474.1"/>
    </source>
</evidence>
<dbReference type="RefSeq" id="WP_155711167.1">
    <property type="nucleotide sequence ID" value="NZ_BMWU01000004.1"/>
</dbReference>